<dbReference type="CDD" id="cd06325">
    <property type="entry name" value="PBP1_ABC_unchar_transporter"/>
    <property type="match status" value="1"/>
</dbReference>
<dbReference type="Proteomes" id="UP001560296">
    <property type="component" value="Unassembled WGS sequence"/>
</dbReference>
<evidence type="ECO:0000313" key="3">
    <source>
        <dbReference type="Proteomes" id="UP001560296"/>
    </source>
</evidence>
<comment type="caution">
    <text evidence="2">The sequence shown here is derived from an EMBL/GenBank/DDBJ whole genome shotgun (WGS) entry which is preliminary data.</text>
</comment>
<gene>
    <name evidence="2" type="ORF">AB5S05_02910</name>
</gene>
<feature type="signal peptide" evidence="1">
    <location>
        <begin position="1"/>
        <end position="23"/>
    </location>
</feature>
<keyword evidence="1" id="KW-0732">Signal</keyword>
<evidence type="ECO:0000313" key="2">
    <source>
        <dbReference type="EMBL" id="MEX6500998.1"/>
    </source>
</evidence>
<protein>
    <submittedName>
        <fullName evidence="2">ABC transporter substrate-binding protein</fullName>
    </submittedName>
</protein>
<reference evidence="2 3" key="1">
    <citation type="submission" date="2024-07" db="EMBL/GenBank/DDBJ databases">
        <authorList>
            <person name="Li M."/>
        </authorList>
    </citation>
    <scope>NUCLEOTIDE SEQUENCE [LARGE SCALE GENOMIC DNA]</scope>
    <source>
        <strain evidence="2 3">25A3E</strain>
    </source>
</reference>
<sequence length="334" mass="36291">MMQTKMLVAAALAALLTLGGAPAAEANMKIGMVVWIGCEEVCRGVQDSIAAQGLEADFVVMDAAQDKAKLPLFVEQARREKMDLVLTWGTSATLGIVGTLAERDDPKFLNDIPVVFTVVADPVGSNIIESYEHTGRANVTGTRNRVPESVNIKSMRRYLPTFDHLGMLFETQTPNSVNKVEEVRALTDSLGFTLDTEPLGTLADGSPDPDTIERGIQALKAKGVQFIYLGSSAFLEKQSDRFTGAAVAAGIPVLTPYEHMVSSSQALMSVAARDYDVGRLAAEQVRRILVDRVAPGKLPVLAMEEFAYLVNMRVAKALNRYPPVEFLQFVEKVE</sequence>
<proteinExistence type="predicted"/>
<feature type="chain" id="PRO_5047419217" evidence="1">
    <location>
        <begin position="24"/>
        <end position="334"/>
    </location>
</feature>
<organism evidence="2 3">
    <name type="scientific">Pseudomonas zhanjiangensis</name>
    <dbReference type="NCBI Taxonomy" id="3239015"/>
    <lineage>
        <taxon>Bacteria</taxon>
        <taxon>Pseudomonadati</taxon>
        <taxon>Pseudomonadota</taxon>
        <taxon>Gammaproteobacteria</taxon>
        <taxon>Pseudomonadales</taxon>
        <taxon>Pseudomonadaceae</taxon>
        <taxon>Pseudomonas</taxon>
    </lineage>
</organism>
<accession>A0ABV3YNW2</accession>
<dbReference type="InterPro" id="IPR007487">
    <property type="entry name" value="ABC_transpt-TYRBP-like"/>
</dbReference>
<name>A0ABV3YNW2_9PSED</name>
<evidence type="ECO:0000256" key="1">
    <source>
        <dbReference type="SAM" id="SignalP"/>
    </source>
</evidence>
<dbReference type="PANTHER" id="PTHR35271:SF1">
    <property type="entry name" value="ABC TRANSPORTER, SUBSTRATE-BINDING LIPOPROTEIN"/>
    <property type="match status" value="1"/>
</dbReference>
<dbReference type="Pfam" id="PF04392">
    <property type="entry name" value="ABC_sub_bind"/>
    <property type="match status" value="1"/>
</dbReference>
<dbReference type="Gene3D" id="3.40.50.2300">
    <property type="match status" value="2"/>
</dbReference>
<keyword evidence="3" id="KW-1185">Reference proteome</keyword>
<dbReference type="EMBL" id="JBFTEG010000002">
    <property type="protein sequence ID" value="MEX6500998.1"/>
    <property type="molecule type" value="Genomic_DNA"/>
</dbReference>
<dbReference type="RefSeq" id="WP_369285931.1">
    <property type="nucleotide sequence ID" value="NZ_JBFTEG010000002.1"/>
</dbReference>
<dbReference type="PANTHER" id="PTHR35271">
    <property type="entry name" value="ABC TRANSPORTER, SUBSTRATE-BINDING LIPOPROTEIN-RELATED"/>
    <property type="match status" value="1"/>
</dbReference>